<dbReference type="Gene3D" id="3.40.50.1170">
    <property type="entry name" value="L-asparaginase, N-terminal domain"/>
    <property type="match status" value="1"/>
</dbReference>
<dbReference type="InterPro" id="IPR040919">
    <property type="entry name" value="Asparaginase_C"/>
</dbReference>
<evidence type="ECO:0000313" key="5">
    <source>
        <dbReference type="Proteomes" id="UP000182690"/>
    </source>
</evidence>
<evidence type="ECO:0000256" key="1">
    <source>
        <dbReference type="PROSITE-ProRule" id="PRU10100"/>
    </source>
</evidence>
<dbReference type="Proteomes" id="UP000182690">
    <property type="component" value="Unassembled WGS sequence"/>
</dbReference>
<dbReference type="eggNOG" id="COG0252">
    <property type="taxonomic scope" value="Bacteria"/>
</dbReference>
<dbReference type="PANTHER" id="PTHR11707">
    <property type="entry name" value="L-ASPARAGINASE"/>
    <property type="match status" value="1"/>
</dbReference>
<dbReference type="InterPro" id="IPR037152">
    <property type="entry name" value="L-asparaginase_N_sf"/>
</dbReference>
<evidence type="ECO:0000259" key="2">
    <source>
        <dbReference type="Pfam" id="PF00710"/>
    </source>
</evidence>
<dbReference type="PROSITE" id="PS51732">
    <property type="entry name" value="ASN_GLN_ASE_3"/>
    <property type="match status" value="1"/>
</dbReference>
<protein>
    <submittedName>
        <fullName evidence="4">Asparaginase</fullName>
    </submittedName>
</protein>
<dbReference type="SFLD" id="SFLDS00057">
    <property type="entry name" value="Glutaminase/Asparaginase"/>
    <property type="match status" value="1"/>
</dbReference>
<name>A0A1H1BS54_9MICO</name>
<dbReference type="Gene3D" id="3.40.50.40">
    <property type="match status" value="1"/>
</dbReference>
<dbReference type="InterPro" id="IPR006034">
    <property type="entry name" value="Asparaginase/glutaminase-like"/>
</dbReference>
<feature type="domain" description="Asparaginase/glutaminase C-terminal" evidence="3">
    <location>
        <begin position="215"/>
        <end position="328"/>
    </location>
</feature>
<dbReference type="EMBL" id="FNKB01000002">
    <property type="protein sequence ID" value="SDQ54590.1"/>
    <property type="molecule type" value="Genomic_DNA"/>
</dbReference>
<dbReference type="SMART" id="SM00870">
    <property type="entry name" value="Asparaginase"/>
    <property type="match status" value="1"/>
</dbReference>
<dbReference type="InterPro" id="IPR036152">
    <property type="entry name" value="Asp/glu_Ase-like_sf"/>
</dbReference>
<dbReference type="Pfam" id="PF00710">
    <property type="entry name" value="Asparaginase"/>
    <property type="match status" value="1"/>
</dbReference>
<dbReference type="SUPFAM" id="SSF53774">
    <property type="entry name" value="Glutaminase/Asparaginase"/>
    <property type="match status" value="1"/>
</dbReference>
<organism evidence="4 5">
    <name type="scientific">Leucobacter chromiiresistens</name>
    <dbReference type="NCBI Taxonomy" id="1079994"/>
    <lineage>
        <taxon>Bacteria</taxon>
        <taxon>Bacillati</taxon>
        <taxon>Actinomycetota</taxon>
        <taxon>Actinomycetes</taxon>
        <taxon>Micrococcales</taxon>
        <taxon>Microbacteriaceae</taxon>
        <taxon>Leucobacter</taxon>
    </lineage>
</organism>
<accession>A0A1H1BS54</accession>
<evidence type="ECO:0000259" key="3">
    <source>
        <dbReference type="Pfam" id="PF17763"/>
    </source>
</evidence>
<feature type="domain" description="L-asparaginase N-terminal" evidence="2">
    <location>
        <begin position="9"/>
        <end position="186"/>
    </location>
</feature>
<evidence type="ECO:0000313" key="4">
    <source>
        <dbReference type="EMBL" id="SDQ54590.1"/>
    </source>
</evidence>
<proteinExistence type="predicted"/>
<dbReference type="AlphaFoldDB" id="A0A1H1BS54"/>
<dbReference type="InterPro" id="IPR027475">
    <property type="entry name" value="Asparaginase/glutaminase_AS2"/>
</dbReference>
<dbReference type="PIRSF" id="PIRSF500176">
    <property type="entry name" value="L_ASNase"/>
    <property type="match status" value="1"/>
</dbReference>
<dbReference type="Pfam" id="PF17763">
    <property type="entry name" value="Asparaginase_C"/>
    <property type="match status" value="1"/>
</dbReference>
<gene>
    <name evidence="4" type="ORF">SAMN04488565_3002</name>
</gene>
<reference evidence="4 5" key="1">
    <citation type="submission" date="2016-10" db="EMBL/GenBank/DDBJ databases">
        <authorList>
            <person name="de Groot N.N."/>
        </authorList>
    </citation>
    <scope>NUCLEOTIDE SEQUENCE [LARGE SCALE GENOMIC DNA]</scope>
    <source>
        <strain evidence="4 5">DSM 22788</strain>
    </source>
</reference>
<dbReference type="RefSeq" id="WP_040504965.1">
    <property type="nucleotide sequence ID" value="NZ_FNKB01000002.1"/>
</dbReference>
<dbReference type="PANTHER" id="PTHR11707:SF28">
    <property type="entry name" value="60 KDA LYSOPHOSPHOLIPASE"/>
    <property type="match status" value="1"/>
</dbReference>
<dbReference type="PIRSF" id="PIRSF001220">
    <property type="entry name" value="L-ASNase_gatD"/>
    <property type="match status" value="1"/>
</dbReference>
<sequence length="348" mass="35855">MRDRTRSPRLLLVYCGGTFGMHETGDGLAAQTDLGDVLSGLVDAWARRHGHPVDWRLAVPRSVIDSAEATHGTALEIADLIRERVAEGISGGAVQAVVVVHGTDTLAHSAAQAAFALADLAIPIVFTGAQRPIGIPGSDAERNFDDAFREALSGEEPGVRLVFGGAAMPACRAVKRSSEAFDAFIARRPAARPVDGVGSELAEALAACAHAPAPRVGMLTMVPGLPAEMLGAALDAFPEGLVLECYGSGTGPLVGPAHLETLRRARDSGTPVLAITRCEDGAVDLPRYAVGAAIAAAGVIGGHDLTAEAAIAKLRALRRAGLAGAALRSALDRNLVGEQQRSGSAPER</sequence>
<dbReference type="PROSITE" id="PS00917">
    <property type="entry name" value="ASN_GLN_ASE_2"/>
    <property type="match status" value="1"/>
</dbReference>
<dbReference type="PRINTS" id="PR00139">
    <property type="entry name" value="ASNGLNASE"/>
</dbReference>
<dbReference type="InterPro" id="IPR027473">
    <property type="entry name" value="L-asparaginase_C"/>
</dbReference>
<dbReference type="InterPro" id="IPR027474">
    <property type="entry name" value="L-asparaginase_N"/>
</dbReference>
<dbReference type="GO" id="GO:0004067">
    <property type="term" value="F:asparaginase activity"/>
    <property type="evidence" value="ECO:0007669"/>
    <property type="project" value="UniProtKB-UniRule"/>
</dbReference>
<feature type="active site" evidence="1">
    <location>
        <position position="103"/>
    </location>
</feature>
<dbReference type="STRING" id="1079994.SAMN04488565_3002"/>